<evidence type="ECO:0000313" key="1">
    <source>
        <dbReference type="EMBL" id="KAB1220708.1"/>
    </source>
</evidence>
<accession>A0A6A1WAI4</accession>
<dbReference type="PANTHER" id="PTHR11439:SF455">
    <property type="entry name" value="RLK (RECEPTOR-LIKE PROTEIN KINASE) 8, PUTATIVE-RELATED"/>
    <property type="match status" value="1"/>
</dbReference>
<dbReference type="Proteomes" id="UP000516437">
    <property type="component" value="Chromosome 3"/>
</dbReference>
<dbReference type="EMBL" id="RXIC02000021">
    <property type="protein sequence ID" value="KAB1220708.1"/>
    <property type="molecule type" value="Genomic_DNA"/>
</dbReference>
<dbReference type="OrthoDB" id="414945at2759"/>
<proteinExistence type="predicted"/>
<keyword evidence="2" id="KW-1185">Reference proteome</keyword>
<organism evidence="1 2">
    <name type="scientific">Morella rubra</name>
    <name type="common">Chinese bayberry</name>
    <dbReference type="NCBI Taxonomy" id="262757"/>
    <lineage>
        <taxon>Eukaryota</taxon>
        <taxon>Viridiplantae</taxon>
        <taxon>Streptophyta</taxon>
        <taxon>Embryophyta</taxon>
        <taxon>Tracheophyta</taxon>
        <taxon>Spermatophyta</taxon>
        <taxon>Magnoliopsida</taxon>
        <taxon>eudicotyledons</taxon>
        <taxon>Gunneridae</taxon>
        <taxon>Pentapetalae</taxon>
        <taxon>rosids</taxon>
        <taxon>fabids</taxon>
        <taxon>Fagales</taxon>
        <taxon>Myricaceae</taxon>
        <taxon>Morella</taxon>
    </lineage>
</organism>
<evidence type="ECO:0008006" key="3">
    <source>
        <dbReference type="Google" id="ProtNLM"/>
    </source>
</evidence>
<dbReference type="CDD" id="cd09272">
    <property type="entry name" value="RNase_HI_RT_Ty1"/>
    <property type="match status" value="1"/>
</dbReference>
<gene>
    <name evidence="1" type="ORF">CJ030_MR3G002919</name>
</gene>
<protein>
    <recommendedName>
        <fullName evidence="3">Retrovirus-related Pol polyprotein from transposon TNT 1-94</fullName>
    </recommendedName>
</protein>
<dbReference type="SUPFAM" id="SSF56672">
    <property type="entry name" value="DNA/RNA polymerases"/>
    <property type="match status" value="1"/>
</dbReference>
<dbReference type="PANTHER" id="PTHR11439">
    <property type="entry name" value="GAG-POL-RELATED RETROTRANSPOSON"/>
    <property type="match status" value="1"/>
</dbReference>
<sequence>MHLTKPIQTPMATTGHLCASDGAEFENPTLYRSTIGSLQYLSFMRPDLAYAVNCVCQYMHAPCVPHWQAVKRILRYLRHTVHFGLFFARSFASILATYSDADWAGCLDDRRSTGGLCIYLGSHLISWSSCKQPTIARSSTEAKYKAVANATCELPWIQSLFRDLGVPLTAPPVLWCDNLGATYLSANPVMHSCTKHVHVDFHFVRNWVASGSLVVSFVSNKDQLADVLTKPLSGARFTALCTSLSVLSLPLSLRGDVEAQSAAPMESTSAASSMCSNTSSS</sequence>
<dbReference type="InterPro" id="IPR043502">
    <property type="entry name" value="DNA/RNA_pol_sf"/>
</dbReference>
<evidence type="ECO:0000313" key="2">
    <source>
        <dbReference type="Proteomes" id="UP000516437"/>
    </source>
</evidence>
<name>A0A6A1WAI4_9ROSI</name>
<comment type="caution">
    <text evidence="1">The sequence shown here is derived from an EMBL/GenBank/DDBJ whole genome shotgun (WGS) entry which is preliminary data.</text>
</comment>
<reference evidence="1 2" key="1">
    <citation type="journal article" date="2019" name="Plant Biotechnol. J.">
        <title>The red bayberry genome and genetic basis of sex determination.</title>
        <authorList>
            <person name="Jia H.M."/>
            <person name="Jia H.J."/>
            <person name="Cai Q.L."/>
            <person name="Wang Y."/>
            <person name="Zhao H.B."/>
            <person name="Yang W.F."/>
            <person name="Wang G.Y."/>
            <person name="Li Y.H."/>
            <person name="Zhan D.L."/>
            <person name="Shen Y.T."/>
            <person name="Niu Q.F."/>
            <person name="Chang L."/>
            <person name="Qiu J."/>
            <person name="Zhao L."/>
            <person name="Xie H.B."/>
            <person name="Fu W.Y."/>
            <person name="Jin J."/>
            <person name="Li X.W."/>
            <person name="Jiao Y."/>
            <person name="Zhou C.C."/>
            <person name="Tu T."/>
            <person name="Chai C.Y."/>
            <person name="Gao J.L."/>
            <person name="Fan L.J."/>
            <person name="van de Weg E."/>
            <person name="Wang J.Y."/>
            <person name="Gao Z.S."/>
        </authorList>
    </citation>
    <scope>NUCLEOTIDE SEQUENCE [LARGE SCALE GENOMIC DNA]</scope>
    <source>
        <tissue evidence="1">Leaves</tissue>
    </source>
</reference>
<dbReference type="AlphaFoldDB" id="A0A6A1WAI4"/>